<feature type="chain" id="PRO_5021911293" evidence="2">
    <location>
        <begin position="38"/>
        <end position="439"/>
    </location>
</feature>
<sequence length="439" mass="45469">MKRTSRSRLVRIAMATVLAVLLGTIAPSVISSGAASAATDGQMVYPASGNIQSKVGDGCRGNYRAHDGIDISGQGGTPILAAYDGVIKLRASNGGYGFYTDVEHPGGYVTRYGHMAAQGMYAPGTRVVRGQQIGVVGDTGSPGAYHLHFEVWRNGSIYSQINQGFTCLSNITRGNPLPLVFPGLATQNVAVPLTDFDADGRADLLGIAADGDLHHIKGDGKGRFQQGTTITSAWGAHKHLSFADFNGDGRTDMLVARPDGPLEFYGGSRTGGFDDFRVIGSGWYNLLHVTSGADYTGDGKDDIIAVAPTGALLIYPGNGKAGFASSAITAGSGWLDFRFVVGGDFNGDGAGDLMAVDGSGYLRFYPGQYNRFGAARVISGGWGTHRALTGGSDYTGDGKADLVVVTTSGEMLVYPGNGAGGFGAAISSGTGWGGYTQIE</sequence>
<gene>
    <name evidence="4" type="ORF">FB560_3917</name>
</gene>
<dbReference type="PANTHER" id="PTHR44103:SF1">
    <property type="entry name" value="PROPROTEIN CONVERTASE P"/>
    <property type="match status" value="1"/>
</dbReference>
<evidence type="ECO:0000313" key="5">
    <source>
        <dbReference type="Proteomes" id="UP000317209"/>
    </source>
</evidence>
<dbReference type="CDD" id="cd12797">
    <property type="entry name" value="M23_peptidase"/>
    <property type="match status" value="1"/>
</dbReference>
<feature type="signal peptide" evidence="2">
    <location>
        <begin position="1"/>
        <end position="37"/>
    </location>
</feature>
<evidence type="ECO:0000313" key="4">
    <source>
        <dbReference type="EMBL" id="TQL82431.1"/>
    </source>
</evidence>
<dbReference type="InterPro" id="IPR028994">
    <property type="entry name" value="Integrin_alpha_N"/>
</dbReference>
<keyword evidence="1 2" id="KW-0732">Signal</keyword>
<dbReference type="AlphaFoldDB" id="A0A543BC66"/>
<reference evidence="4 5" key="1">
    <citation type="submission" date="2019-06" db="EMBL/GenBank/DDBJ databases">
        <title>Sequencing the genomes of 1000 actinobacteria strains.</title>
        <authorList>
            <person name="Klenk H.-P."/>
        </authorList>
    </citation>
    <scope>NUCLEOTIDE SEQUENCE [LARGE SCALE GENOMIC DNA]</scope>
    <source>
        <strain evidence="4 5">DSM 20169</strain>
    </source>
</reference>
<name>A0A543BC66_9MICO</name>
<dbReference type="InterPro" id="IPR011055">
    <property type="entry name" value="Dup_hybrid_motif"/>
</dbReference>
<dbReference type="SUPFAM" id="SSF69318">
    <property type="entry name" value="Integrin alpha N-terminal domain"/>
    <property type="match status" value="1"/>
</dbReference>
<dbReference type="SUPFAM" id="SSF51261">
    <property type="entry name" value="Duplicated hybrid motif"/>
    <property type="match status" value="1"/>
</dbReference>
<dbReference type="Pfam" id="PF01551">
    <property type="entry name" value="Peptidase_M23"/>
    <property type="match status" value="1"/>
</dbReference>
<organism evidence="4 5">
    <name type="scientific">Microbacterium saperdae</name>
    <dbReference type="NCBI Taxonomy" id="69368"/>
    <lineage>
        <taxon>Bacteria</taxon>
        <taxon>Bacillati</taxon>
        <taxon>Actinomycetota</taxon>
        <taxon>Actinomycetes</taxon>
        <taxon>Micrococcales</taxon>
        <taxon>Microbacteriaceae</taxon>
        <taxon>Microbacterium</taxon>
    </lineage>
</organism>
<dbReference type="Proteomes" id="UP000317209">
    <property type="component" value="Unassembled WGS sequence"/>
</dbReference>
<comment type="caution">
    <text evidence="4">The sequence shown here is derived from an EMBL/GenBank/DDBJ whole genome shotgun (WGS) entry which is preliminary data.</text>
</comment>
<dbReference type="RefSeq" id="WP_141874351.1">
    <property type="nucleotide sequence ID" value="NZ_VFOX01000002.1"/>
</dbReference>
<dbReference type="OrthoDB" id="581998at2"/>
<dbReference type="EMBL" id="VFOX01000002">
    <property type="protein sequence ID" value="TQL82431.1"/>
    <property type="molecule type" value="Genomic_DNA"/>
</dbReference>
<evidence type="ECO:0000256" key="2">
    <source>
        <dbReference type="SAM" id="SignalP"/>
    </source>
</evidence>
<accession>A0A543BC66</accession>
<proteinExistence type="predicted"/>
<dbReference type="InterPro" id="IPR016047">
    <property type="entry name" value="M23ase_b-sheet_dom"/>
</dbReference>
<evidence type="ECO:0000259" key="3">
    <source>
        <dbReference type="Pfam" id="PF01551"/>
    </source>
</evidence>
<protein>
    <submittedName>
        <fullName evidence="4">VCBS repeat protein</fullName>
    </submittedName>
</protein>
<dbReference type="Pfam" id="PF13517">
    <property type="entry name" value="FG-GAP_3"/>
    <property type="match status" value="2"/>
</dbReference>
<dbReference type="Gene3D" id="2.70.70.10">
    <property type="entry name" value="Glucose Permease (Domain IIA)"/>
    <property type="match status" value="1"/>
</dbReference>
<dbReference type="Gene3D" id="2.130.10.130">
    <property type="entry name" value="Integrin alpha, N-terminal"/>
    <property type="match status" value="1"/>
</dbReference>
<feature type="domain" description="M23ase beta-sheet core" evidence="3">
    <location>
        <begin position="65"/>
        <end position="156"/>
    </location>
</feature>
<evidence type="ECO:0000256" key="1">
    <source>
        <dbReference type="ARBA" id="ARBA00022729"/>
    </source>
</evidence>
<dbReference type="InterPro" id="IPR013517">
    <property type="entry name" value="FG-GAP"/>
</dbReference>
<keyword evidence="5" id="KW-1185">Reference proteome</keyword>
<dbReference type="PANTHER" id="PTHR44103">
    <property type="entry name" value="PROPROTEIN CONVERTASE P"/>
    <property type="match status" value="1"/>
</dbReference>